<evidence type="ECO:0000313" key="2">
    <source>
        <dbReference type="Proteomes" id="UP001596620"/>
    </source>
</evidence>
<dbReference type="NCBIfam" id="NF046065">
    <property type="entry name" value="MtxRegRemB"/>
    <property type="match status" value="1"/>
</dbReference>
<dbReference type="Pfam" id="PF04025">
    <property type="entry name" value="RemA-like"/>
    <property type="match status" value="1"/>
</dbReference>
<proteinExistence type="predicted"/>
<organism evidence="1 2">
    <name type="scientific">Lentibacillus kimchii</name>
    <dbReference type="NCBI Taxonomy" id="1542911"/>
    <lineage>
        <taxon>Bacteria</taxon>
        <taxon>Bacillati</taxon>
        <taxon>Bacillota</taxon>
        <taxon>Bacilli</taxon>
        <taxon>Bacillales</taxon>
        <taxon>Bacillaceae</taxon>
        <taxon>Lentibacillus</taxon>
    </lineage>
</organism>
<gene>
    <name evidence="1" type="primary">remB</name>
    <name evidence="1" type="ORF">ACFQU8_04615</name>
</gene>
<evidence type="ECO:0000313" key="1">
    <source>
        <dbReference type="EMBL" id="MFC7746525.1"/>
    </source>
</evidence>
<dbReference type="EMBL" id="JBHTGR010000006">
    <property type="protein sequence ID" value="MFC7746525.1"/>
    <property type="molecule type" value="Genomic_DNA"/>
</dbReference>
<protein>
    <submittedName>
        <fullName evidence="1">Extracellular matrix regulator RemB</fullName>
    </submittedName>
</protein>
<accession>A0ABW2UV73</accession>
<dbReference type="RefSeq" id="WP_382358026.1">
    <property type="nucleotide sequence ID" value="NZ_JBHTGR010000006.1"/>
</dbReference>
<dbReference type="InterPro" id="IPR007169">
    <property type="entry name" value="RemA-like"/>
</dbReference>
<sequence length="92" mass="10358">MFIHLGNDNVIRSEDVVSIIDYSIVKSSSIMEDMVKKKADQQQIYGPADEAKSVVVTRDTIYYSSLSVPTLKKRSSMSSMISKLDDYSDDIE</sequence>
<keyword evidence="2" id="KW-1185">Reference proteome</keyword>
<name>A0ABW2UV73_9BACI</name>
<reference evidence="2" key="1">
    <citation type="journal article" date="2019" name="Int. J. Syst. Evol. Microbiol.">
        <title>The Global Catalogue of Microorganisms (GCM) 10K type strain sequencing project: providing services to taxonomists for standard genome sequencing and annotation.</title>
        <authorList>
            <consortium name="The Broad Institute Genomics Platform"/>
            <consortium name="The Broad Institute Genome Sequencing Center for Infectious Disease"/>
            <person name="Wu L."/>
            <person name="Ma J."/>
        </authorList>
    </citation>
    <scope>NUCLEOTIDE SEQUENCE [LARGE SCALE GENOMIC DNA]</scope>
    <source>
        <strain evidence="2">JCM 30234</strain>
    </source>
</reference>
<comment type="caution">
    <text evidence="1">The sequence shown here is derived from an EMBL/GenBank/DDBJ whole genome shotgun (WGS) entry which is preliminary data.</text>
</comment>
<dbReference type="Proteomes" id="UP001596620">
    <property type="component" value="Unassembled WGS sequence"/>
</dbReference>